<feature type="transmembrane region" description="Helical" evidence="10">
    <location>
        <begin position="16"/>
        <end position="38"/>
    </location>
</feature>
<keyword evidence="9 10" id="KW-0472">Membrane</keyword>
<evidence type="ECO:0000313" key="11">
    <source>
        <dbReference type="EMBL" id="OBS09816.1"/>
    </source>
</evidence>
<dbReference type="RefSeq" id="WP_052064580.1">
    <property type="nucleotide sequence ID" value="NZ_JQSG02000002.1"/>
</dbReference>
<evidence type="ECO:0000256" key="10">
    <source>
        <dbReference type="RuleBase" id="RU364125"/>
    </source>
</evidence>
<keyword evidence="7 10" id="KW-0283">Flagellar rotation</keyword>
<keyword evidence="6 10" id="KW-0812">Transmembrane</keyword>
<evidence type="ECO:0000256" key="3">
    <source>
        <dbReference type="ARBA" id="ARBA00008281"/>
    </source>
</evidence>
<name>A0A1A6C5H0_9GAMM</name>
<evidence type="ECO:0000256" key="4">
    <source>
        <dbReference type="ARBA" id="ARBA00022475"/>
    </source>
</evidence>
<dbReference type="GO" id="GO:0005886">
    <property type="term" value="C:plasma membrane"/>
    <property type="evidence" value="ECO:0007669"/>
    <property type="project" value="UniProtKB-SubCell"/>
</dbReference>
<comment type="similarity">
    <text evidence="3 10">Belongs to the FliL family.</text>
</comment>
<dbReference type="Pfam" id="PF03748">
    <property type="entry name" value="FliL"/>
    <property type="match status" value="1"/>
</dbReference>
<dbReference type="EMBL" id="JQSG02000002">
    <property type="protein sequence ID" value="OBS09816.1"/>
    <property type="molecule type" value="Genomic_DNA"/>
</dbReference>
<protein>
    <recommendedName>
        <fullName evidence="10">Flagellar protein FliL</fullName>
    </recommendedName>
</protein>
<keyword evidence="5 10" id="KW-0145">Chemotaxis</keyword>
<dbReference type="PANTHER" id="PTHR35091:SF2">
    <property type="entry name" value="FLAGELLAR PROTEIN FLIL"/>
    <property type="match status" value="1"/>
</dbReference>
<proteinExistence type="inferred from homology"/>
<comment type="function">
    <text evidence="1 10">Controls the rotational direction of flagella during chemotaxis.</text>
</comment>
<accession>A0A1A6C5H0</accession>
<comment type="subcellular location">
    <subcellularLocation>
        <location evidence="10">Cell inner membrane</location>
    </subcellularLocation>
    <subcellularLocation>
        <location evidence="2">Cell membrane</location>
        <topology evidence="2">Single-pass membrane protein</topology>
    </subcellularLocation>
</comment>
<dbReference type="PANTHER" id="PTHR35091">
    <property type="entry name" value="FLAGELLAR PROTEIN FLIL"/>
    <property type="match status" value="1"/>
</dbReference>
<evidence type="ECO:0000256" key="6">
    <source>
        <dbReference type="ARBA" id="ARBA00022692"/>
    </source>
</evidence>
<gene>
    <name evidence="11" type="ORF">Thpro_020866</name>
</gene>
<dbReference type="GO" id="GO:0009425">
    <property type="term" value="C:bacterial-type flagellum basal body"/>
    <property type="evidence" value="ECO:0007669"/>
    <property type="project" value="InterPro"/>
</dbReference>
<evidence type="ECO:0000256" key="7">
    <source>
        <dbReference type="ARBA" id="ARBA00022779"/>
    </source>
</evidence>
<reference evidence="11 12" key="1">
    <citation type="journal article" date="2014" name="Genome Announc.">
        <title>Draft Genome Sequence of the Iron-Oxidizing, Acidophilic, and Halotolerant 'Thiobacillus prosperus' Type Strain DSM 5130.</title>
        <authorList>
            <person name="Ossandon F.J."/>
            <person name="Cardenas J.P."/>
            <person name="Corbett M."/>
            <person name="Quatrini R."/>
            <person name="Holmes D.S."/>
            <person name="Watkin E."/>
        </authorList>
    </citation>
    <scope>NUCLEOTIDE SEQUENCE [LARGE SCALE GENOMIC DNA]</scope>
    <source>
        <strain evidence="11 12">DSM 5130</strain>
    </source>
</reference>
<dbReference type="Proteomes" id="UP000029273">
    <property type="component" value="Unassembled WGS sequence"/>
</dbReference>
<comment type="caution">
    <text evidence="11">The sequence shown here is derived from an EMBL/GenBank/DDBJ whole genome shotgun (WGS) entry which is preliminary data.</text>
</comment>
<evidence type="ECO:0000313" key="12">
    <source>
        <dbReference type="Proteomes" id="UP000029273"/>
    </source>
</evidence>
<dbReference type="OrthoDB" id="5616092at2"/>
<dbReference type="GO" id="GO:0071978">
    <property type="term" value="P:bacterial-type flagellum-dependent swarming motility"/>
    <property type="evidence" value="ECO:0007669"/>
    <property type="project" value="TreeGrafter"/>
</dbReference>
<keyword evidence="12" id="KW-1185">Reference proteome</keyword>
<dbReference type="AlphaFoldDB" id="A0A1A6C5H0"/>
<evidence type="ECO:0000256" key="9">
    <source>
        <dbReference type="ARBA" id="ARBA00023136"/>
    </source>
</evidence>
<evidence type="ECO:0000256" key="8">
    <source>
        <dbReference type="ARBA" id="ARBA00022989"/>
    </source>
</evidence>
<sequence>MAEEAQPAKSGSKVKLIVIVSVVVVLVLGLGIGATLFFTGAFSSKAHKGETAQAEAPAPKKPAIYLSIEPAMVVNLGPDQPVRFLQLGIDVMARDQKAIDAVKENMPAVRNRLISLLSGQKYAVVSTPEGKEALRKQVLASINAVLKDSGDKHLIEQVYFTNFVMQ</sequence>
<evidence type="ECO:0000256" key="5">
    <source>
        <dbReference type="ARBA" id="ARBA00022500"/>
    </source>
</evidence>
<evidence type="ECO:0000256" key="1">
    <source>
        <dbReference type="ARBA" id="ARBA00002254"/>
    </source>
</evidence>
<dbReference type="STRING" id="160660.BJI67_05765"/>
<keyword evidence="4" id="KW-1003">Cell membrane</keyword>
<evidence type="ECO:0000256" key="2">
    <source>
        <dbReference type="ARBA" id="ARBA00004162"/>
    </source>
</evidence>
<keyword evidence="10" id="KW-0997">Cell inner membrane</keyword>
<keyword evidence="8 10" id="KW-1133">Transmembrane helix</keyword>
<dbReference type="GO" id="GO:0006935">
    <property type="term" value="P:chemotaxis"/>
    <property type="evidence" value="ECO:0007669"/>
    <property type="project" value="UniProtKB-KW"/>
</dbReference>
<dbReference type="InterPro" id="IPR005503">
    <property type="entry name" value="FliL"/>
</dbReference>
<organism evidence="11 12">
    <name type="scientific">Acidihalobacter prosperus</name>
    <dbReference type="NCBI Taxonomy" id="160660"/>
    <lineage>
        <taxon>Bacteria</taxon>
        <taxon>Pseudomonadati</taxon>
        <taxon>Pseudomonadota</taxon>
        <taxon>Gammaproteobacteria</taxon>
        <taxon>Chromatiales</taxon>
        <taxon>Ectothiorhodospiraceae</taxon>
        <taxon>Acidihalobacter</taxon>
    </lineage>
</organism>